<dbReference type="AlphaFoldDB" id="A0ABD8B7F5"/>
<dbReference type="Pfam" id="PF01124">
    <property type="entry name" value="MAPEG"/>
    <property type="match status" value="1"/>
</dbReference>
<dbReference type="GO" id="GO:0016020">
    <property type="term" value="C:membrane"/>
    <property type="evidence" value="ECO:0007669"/>
    <property type="project" value="UniProtKB-SubCell"/>
</dbReference>
<dbReference type="SUPFAM" id="SSF161084">
    <property type="entry name" value="MAPEG domain-like"/>
    <property type="match status" value="1"/>
</dbReference>
<name>A0ABD8B7F5_9NEIS</name>
<dbReference type="InterPro" id="IPR023352">
    <property type="entry name" value="MAPEG-like_dom_sf"/>
</dbReference>
<dbReference type="Proteomes" id="UP000831534">
    <property type="component" value="Chromosome"/>
</dbReference>
<dbReference type="KEGG" id="ckh:LVJ77_04180"/>
<keyword evidence="3 5" id="KW-1133">Transmembrane helix</keyword>
<evidence type="ECO:0000256" key="6">
    <source>
        <dbReference type="SAM" id="SignalP"/>
    </source>
</evidence>
<dbReference type="RefSeq" id="WP_027009400.1">
    <property type="nucleotide sequence ID" value="NZ_CP091521.1"/>
</dbReference>
<feature type="transmembrane region" description="Helical" evidence="5">
    <location>
        <begin position="108"/>
        <end position="126"/>
    </location>
</feature>
<dbReference type="EMBL" id="CP091521">
    <property type="protein sequence ID" value="XHH49944.1"/>
    <property type="molecule type" value="Genomic_DNA"/>
</dbReference>
<comment type="subcellular location">
    <subcellularLocation>
        <location evidence="1">Membrane</location>
    </subcellularLocation>
</comment>
<proteinExistence type="predicted"/>
<dbReference type="Gene3D" id="1.20.120.550">
    <property type="entry name" value="Membrane associated eicosanoid/glutathione metabolism-like domain"/>
    <property type="match status" value="1"/>
</dbReference>
<keyword evidence="4 5" id="KW-0472">Membrane</keyword>
<evidence type="ECO:0000256" key="4">
    <source>
        <dbReference type="ARBA" id="ARBA00023136"/>
    </source>
</evidence>
<keyword evidence="8" id="KW-1185">Reference proteome</keyword>
<sequence length="127" mass="13708">MTFAYFCVLLAVLMPLFCAVYAKKAGGFTVADNRNPREFLAKTEGAAARANAAQQNCYEIFPAFAAAVIIAHATGAAAQLTINFWALVFVLGRIAFIYSYIKDQPARRSLCFGANLLAVVALFLAAF</sequence>
<dbReference type="InterPro" id="IPR001129">
    <property type="entry name" value="Membr-assoc_MAPEG"/>
</dbReference>
<evidence type="ECO:0000256" key="1">
    <source>
        <dbReference type="ARBA" id="ARBA00004370"/>
    </source>
</evidence>
<keyword evidence="2 5" id="KW-0812">Transmembrane</keyword>
<accession>A0ABD8B7F5</accession>
<keyword evidence="6" id="KW-0732">Signal</keyword>
<feature type="chain" id="PRO_5044747468" evidence="6">
    <location>
        <begin position="25"/>
        <end position="127"/>
    </location>
</feature>
<evidence type="ECO:0000256" key="5">
    <source>
        <dbReference type="SAM" id="Phobius"/>
    </source>
</evidence>
<evidence type="ECO:0000313" key="8">
    <source>
        <dbReference type="Proteomes" id="UP000831534"/>
    </source>
</evidence>
<feature type="transmembrane region" description="Helical" evidence="5">
    <location>
        <begin position="82"/>
        <end position="101"/>
    </location>
</feature>
<gene>
    <name evidence="7" type="ORF">LVJ77_04180</name>
</gene>
<reference evidence="7 8" key="1">
    <citation type="journal article" date="2022" name="Res Sq">
        <title>Evolution of multicellular longitudinally dividing oral cavity symbionts (Neisseriaceae).</title>
        <authorList>
            <person name="Nyongesa S."/>
            <person name="Weber P."/>
            <person name="Bernet E."/>
            <person name="Pullido F."/>
            <person name="Nieckarz M."/>
            <person name="Delaby M."/>
            <person name="Nieves C."/>
            <person name="Viehboeck T."/>
            <person name="Krause N."/>
            <person name="Rivera-Millot A."/>
            <person name="Nakamura A."/>
            <person name="Vischer N."/>
            <person name="VanNieuwenhze M."/>
            <person name="Brun Y."/>
            <person name="Cava F."/>
            <person name="Bulgheresi S."/>
            <person name="Veyrier F."/>
        </authorList>
    </citation>
    <scope>NUCLEOTIDE SEQUENCE [LARGE SCALE GENOMIC DNA]</scope>
    <source>
        <strain evidence="7 8">17694</strain>
    </source>
</reference>
<evidence type="ECO:0000256" key="2">
    <source>
        <dbReference type="ARBA" id="ARBA00022692"/>
    </source>
</evidence>
<feature type="signal peptide" evidence="6">
    <location>
        <begin position="1"/>
        <end position="24"/>
    </location>
</feature>
<dbReference type="PANTHER" id="PTHR35371">
    <property type="entry name" value="INNER MEMBRANE PROTEIN"/>
    <property type="match status" value="1"/>
</dbReference>
<evidence type="ECO:0000256" key="3">
    <source>
        <dbReference type="ARBA" id="ARBA00022989"/>
    </source>
</evidence>
<protein>
    <submittedName>
        <fullName evidence="7">MAPEG family protein</fullName>
    </submittedName>
</protein>
<organism evidence="7 8">
    <name type="scientific">Conchiformibius kuhniae</name>
    <dbReference type="NCBI Taxonomy" id="211502"/>
    <lineage>
        <taxon>Bacteria</taxon>
        <taxon>Pseudomonadati</taxon>
        <taxon>Pseudomonadota</taxon>
        <taxon>Betaproteobacteria</taxon>
        <taxon>Neisseriales</taxon>
        <taxon>Neisseriaceae</taxon>
        <taxon>Conchiformibius</taxon>
    </lineage>
</organism>
<dbReference type="PANTHER" id="PTHR35371:SF1">
    <property type="entry name" value="BLR7753 PROTEIN"/>
    <property type="match status" value="1"/>
</dbReference>
<evidence type="ECO:0000313" key="7">
    <source>
        <dbReference type="EMBL" id="XHH49944.1"/>
    </source>
</evidence>